<evidence type="ECO:0000313" key="3">
    <source>
        <dbReference type="EMBL" id="MDA0638928.1"/>
    </source>
</evidence>
<dbReference type="InterPro" id="IPR023213">
    <property type="entry name" value="CAT-like_dom_sf"/>
</dbReference>
<dbReference type="PANTHER" id="PTHR45527:SF1">
    <property type="entry name" value="FATTY ACID SYNTHASE"/>
    <property type="match status" value="1"/>
</dbReference>
<dbReference type="PROSITE" id="PS00455">
    <property type="entry name" value="AMP_BINDING"/>
    <property type="match status" value="1"/>
</dbReference>
<dbReference type="InterPro" id="IPR001242">
    <property type="entry name" value="Condensation_dom"/>
</dbReference>
<evidence type="ECO:0000259" key="2">
    <source>
        <dbReference type="Pfam" id="PF00668"/>
    </source>
</evidence>
<feature type="domain" description="AMP-dependent synthetase/ligase" evidence="1">
    <location>
        <begin position="495"/>
        <end position="799"/>
    </location>
</feature>
<sequence length="799" mass="85556">MSEGIRDRLAALSPDQRAALEARLLGRRASKAPGPAIPHTDPALGAPLTEAQRRFWVVDQLDPGNPAYTLSWAYRIEGELDAAALAAAFDALVDRHPVLGYVVTLRDGEPWQTPGPVRPALTVEDLTPAEADRAALAEARFRFDLAAGPLTRARLLRVGEREHRLVLTLHHLLADRWSVAILLRDLLALHAGDPLPAAPASYAAYATWQRARPAAREADLAHWRETLAELPDVLDLPADRPRPPVRDNAGRRLLFDLDRETADGVRALAAGRRATPFMVLAAALQALLARYTGQSDIPIGTPVSARPDPSLDHTVGLFLNTVVLRGDLSGDPAFADLVERTRERALDAFEHAALPFETLVEDLSAGRDLSRNPLFQVMLAYQNTPALPGGARGLRLERLDVRPGTAMFDLDLIVEERPDGRLLCVLDYPTDLFDDDRMTRLAGHLRTLLAAAVADPGLRLSELPLMAAGERERTLAAGQGPALPYPGRGVHELVAEQAARTPDATAVADVHGGGLTYAELEAKAARLAARLRRLGVGPETRVGVCLPRTPDLIAALLGVLKAGGCYVPLDPGYPPDRIAQILDDSGAALAVTTGALQARLPGHPGRLLLEDLPADGEHFGTGAHPDQAAYLIYTSGSTGRAKGVVVPHRGLASLLEHVRERPGPAPGERYLFLTSVSFDIAMIEIFGPLVTGGTVVVAATGEIEQVHRLVKDGDLHTVQATPSMLESLLPALAARVPRVVSTGEALPAGLAARLREVTDELWDLYGPTETTVWSTGHLVTGDMRGSIGRPVANTSAYVV</sequence>
<dbReference type="Pfam" id="PF00501">
    <property type="entry name" value="AMP-binding"/>
    <property type="match status" value="1"/>
</dbReference>
<accession>A0ABT4SPJ8</accession>
<dbReference type="Pfam" id="PF00668">
    <property type="entry name" value="Condensation"/>
    <property type="match status" value="1"/>
</dbReference>
<proteinExistence type="predicted"/>
<organism evidence="3 4">
    <name type="scientific">Nonomuraea corallina</name>
    <dbReference type="NCBI Taxonomy" id="2989783"/>
    <lineage>
        <taxon>Bacteria</taxon>
        <taxon>Bacillati</taxon>
        <taxon>Actinomycetota</taxon>
        <taxon>Actinomycetes</taxon>
        <taxon>Streptosporangiales</taxon>
        <taxon>Streptosporangiaceae</taxon>
        <taxon>Nonomuraea</taxon>
    </lineage>
</organism>
<dbReference type="RefSeq" id="WP_270159870.1">
    <property type="nucleotide sequence ID" value="NZ_JAPNNL010000324.1"/>
</dbReference>
<dbReference type="Gene3D" id="3.40.50.980">
    <property type="match status" value="2"/>
</dbReference>
<gene>
    <name evidence="3" type="ORF">OUY22_36425</name>
</gene>
<comment type="caution">
    <text evidence="3">The sequence shown here is derived from an EMBL/GenBank/DDBJ whole genome shotgun (WGS) entry which is preliminary data.</text>
</comment>
<feature type="domain" description="Condensation" evidence="2">
    <location>
        <begin position="46"/>
        <end position="472"/>
    </location>
</feature>
<dbReference type="InterPro" id="IPR000873">
    <property type="entry name" value="AMP-dep_synth/lig_dom"/>
</dbReference>
<dbReference type="CDD" id="cd19531">
    <property type="entry name" value="LCL_NRPS-like"/>
    <property type="match status" value="1"/>
</dbReference>
<dbReference type="EMBL" id="JAPNNL010000324">
    <property type="protein sequence ID" value="MDA0638928.1"/>
    <property type="molecule type" value="Genomic_DNA"/>
</dbReference>
<feature type="non-terminal residue" evidence="3">
    <location>
        <position position="799"/>
    </location>
</feature>
<evidence type="ECO:0000259" key="1">
    <source>
        <dbReference type="Pfam" id="PF00501"/>
    </source>
</evidence>
<dbReference type="Gene3D" id="3.30.559.10">
    <property type="entry name" value="Chloramphenicol acetyltransferase-like domain"/>
    <property type="match status" value="1"/>
</dbReference>
<evidence type="ECO:0000313" key="4">
    <source>
        <dbReference type="Proteomes" id="UP001144036"/>
    </source>
</evidence>
<name>A0ABT4SPJ8_9ACTN</name>
<protein>
    <submittedName>
        <fullName evidence="3">Condensation domain-containing protein</fullName>
    </submittedName>
</protein>
<dbReference type="SUPFAM" id="SSF52777">
    <property type="entry name" value="CoA-dependent acyltransferases"/>
    <property type="match status" value="2"/>
</dbReference>
<dbReference type="SUPFAM" id="SSF56801">
    <property type="entry name" value="Acetyl-CoA synthetase-like"/>
    <property type="match status" value="1"/>
</dbReference>
<keyword evidence="4" id="KW-1185">Reference proteome</keyword>
<dbReference type="Gene3D" id="3.30.559.30">
    <property type="entry name" value="Nonribosomal peptide synthetase, condensation domain"/>
    <property type="match status" value="1"/>
</dbReference>
<dbReference type="Proteomes" id="UP001144036">
    <property type="component" value="Unassembled WGS sequence"/>
</dbReference>
<dbReference type="InterPro" id="IPR020845">
    <property type="entry name" value="AMP-binding_CS"/>
</dbReference>
<dbReference type="PANTHER" id="PTHR45527">
    <property type="entry name" value="NONRIBOSOMAL PEPTIDE SYNTHETASE"/>
    <property type="match status" value="1"/>
</dbReference>
<reference evidence="3" key="1">
    <citation type="submission" date="2022-11" db="EMBL/GenBank/DDBJ databases">
        <title>Nonomuraea corallina sp. nov., a new species of the genus Nonomuraea isolated from sea side sediment in Thai sea.</title>
        <authorList>
            <person name="Ngamcharungchit C."/>
            <person name="Matsumoto A."/>
            <person name="Suriyachadkun C."/>
            <person name="Panbangred W."/>
            <person name="Inahashi Y."/>
            <person name="Intra B."/>
        </authorList>
    </citation>
    <scope>NUCLEOTIDE SEQUENCE</scope>
    <source>
        <strain evidence="3">MCN248</strain>
    </source>
</reference>